<protein>
    <submittedName>
        <fullName evidence="2">Cell wall binding domain</fullName>
    </submittedName>
</protein>
<dbReference type="RefSeq" id="WP_236953676.1">
    <property type="nucleotide sequence ID" value="NZ_CP009149.1"/>
</dbReference>
<dbReference type="AlphaFoldDB" id="A0A076LFX5"/>
<dbReference type="Gene3D" id="3.40.50.12090">
    <property type="match status" value="1"/>
</dbReference>
<reference evidence="2 3" key="1">
    <citation type="journal article" date="2015" name="Int. J. Syst. Evol. Microbiol.">
        <title>M ethanocaldococcus bathoardescens sp. nov., a hyperthermophilic methanogen isolated from a volcanically active deep-sea hydrothermal vent.</title>
        <authorList>
            <person name="Stewart L.C."/>
            <person name="Jung J.H."/>
            <person name="Kim Y.T."/>
            <person name="Kwon S.W."/>
            <person name="Park C.S."/>
            <person name="Holden J.F."/>
        </authorList>
    </citation>
    <scope>NUCLEOTIDE SEQUENCE [LARGE SCALE GENOMIC DNA]</scope>
    <source>
        <strain evidence="2 3">JH146</strain>
    </source>
</reference>
<dbReference type="HOGENOM" id="CLU_054697_2_0_2"/>
<evidence type="ECO:0000313" key="3">
    <source>
        <dbReference type="Proteomes" id="UP000028781"/>
    </source>
</evidence>
<sequence length="363" mass="41355">MVKKLLLLLLALLVPAVSATNVILVSDNQADYLSAMNIASLFNDTKVVVTPWGIYNESVVDEILKLNPKQVIIIGGPVAVPEEYVEKLENLGIEVERVAGKDRYETNKEVIEKFKEKLKEKKKVVVVHGNSGVLVNISEDTIVILTNGVNLTVNVDELEPEEVEVVESPAVNLTGIAKKLEKHGVKVKVNVVPEHALEKVLENKIKQLKAKIKVLKKQGVDTEDLEDELEDLEEMLKEKDYDDAYKLMLKIENKEMVKIKLKLHVKGKDEKLKLEVKVKNKKKDEGDEEEIKNETEVEYEYENGSKYEYEYKYEYGHKYKESESEYESEEKQEVEATINNSLVNESILNNTLNITLEVNNTQN</sequence>
<accession>A0A076LFX5</accession>
<dbReference type="EMBL" id="CP009149">
    <property type="protein sequence ID" value="AIJ05378.1"/>
    <property type="molecule type" value="Genomic_DNA"/>
</dbReference>
<keyword evidence="1" id="KW-0175">Coiled coil</keyword>
<name>A0A076LFX5_9EURY</name>
<keyword evidence="3" id="KW-1185">Reference proteome</keyword>
<dbReference type="KEGG" id="mjh:JH146_0528"/>
<proteinExistence type="predicted"/>
<evidence type="ECO:0000313" key="2">
    <source>
        <dbReference type="EMBL" id="AIJ05378.1"/>
    </source>
</evidence>
<evidence type="ECO:0000256" key="1">
    <source>
        <dbReference type="SAM" id="Coils"/>
    </source>
</evidence>
<feature type="coiled-coil region" evidence="1">
    <location>
        <begin position="198"/>
        <end position="242"/>
    </location>
</feature>
<gene>
    <name evidence="2" type="ORF">JH146_0528</name>
</gene>
<organism evidence="2 3">
    <name type="scientific">Methanocaldococcus bathoardescens</name>
    <dbReference type="NCBI Taxonomy" id="1301915"/>
    <lineage>
        <taxon>Archaea</taxon>
        <taxon>Methanobacteriati</taxon>
        <taxon>Methanobacteriota</taxon>
        <taxon>Methanomada group</taxon>
        <taxon>Methanococci</taxon>
        <taxon>Methanococcales</taxon>
        <taxon>Methanocaldococcaceae</taxon>
        <taxon>Methanocaldococcus</taxon>
    </lineage>
</organism>
<dbReference type="GeneID" id="24891128"/>
<dbReference type="STRING" id="1301915.JH146_0528"/>
<dbReference type="Proteomes" id="UP000028781">
    <property type="component" value="Chromosome"/>
</dbReference>